<organism evidence="1 2">
    <name type="scientific">Bacillus cereus</name>
    <dbReference type="NCBI Taxonomy" id="1396"/>
    <lineage>
        <taxon>Bacteria</taxon>
        <taxon>Bacillati</taxon>
        <taxon>Bacillota</taxon>
        <taxon>Bacilli</taxon>
        <taxon>Bacillales</taxon>
        <taxon>Bacillaceae</taxon>
        <taxon>Bacillus</taxon>
        <taxon>Bacillus cereus group</taxon>
    </lineage>
</organism>
<sequence length="325" mass="37683">MDYKMIARLYNIKVASTLNKGKLIDDDNMRLSNSLATFNRFFNNEGFERTIGSLEYESLKNSTYMYQIGKLTQLEEAFKKHSISGETNYYYTNSFLRKIHIFMVALWLVKDHSVNTELGFIGTGTKENFYSITSSGTAFSASKSNGIIEDIGFSIEEIDKAIQYYEILKPETDVNSGKRMAEGPYNGKSLRVSRALYFVQAARHETDVPVKIMKYCTILECLFTTGREEITHKISERFAKIMSDQLEQREYYFTLVKKSYAIRSTVIHGQAMSEKRYTDALELALELDNAVRELMLKIILNSDFEEKFEQNEEELEKWFKKLILS</sequence>
<name>A0A2A8ZQQ8_BACCE</name>
<evidence type="ECO:0000313" key="1">
    <source>
        <dbReference type="EMBL" id="PFE07171.1"/>
    </source>
</evidence>
<comment type="caution">
    <text evidence="1">The sequence shown here is derived from an EMBL/GenBank/DDBJ whole genome shotgun (WGS) entry which is preliminary data.</text>
</comment>
<reference evidence="1 2" key="1">
    <citation type="submission" date="2017-09" db="EMBL/GenBank/DDBJ databases">
        <title>Large-scale bioinformatics analysis of Bacillus genomes uncovers conserved roles of natural products in bacterial physiology.</title>
        <authorList>
            <consortium name="Agbiome Team Llc"/>
            <person name="Bleich R.M."/>
            <person name="Grubbs K.J."/>
            <person name="Santa Maria K.C."/>
            <person name="Allen S.E."/>
            <person name="Farag S."/>
            <person name="Shank E.A."/>
            <person name="Bowers A."/>
        </authorList>
    </citation>
    <scope>NUCLEOTIDE SEQUENCE [LARGE SCALE GENOMIC DNA]</scope>
    <source>
        <strain evidence="1 2">AFS022681</strain>
    </source>
</reference>
<proteinExistence type="predicted"/>
<dbReference type="EMBL" id="NTRR01000093">
    <property type="protein sequence ID" value="PFE07171.1"/>
    <property type="molecule type" value="Genomic_DNA"/>
</dbReference>
<protein>
    <submittedName>
        <fullName evidence="1">Uncharacterized protein</fullName>
    </submittedName>
</protein>
<evidence type="ECO:0000313" key="2">
    <source>
        <dbReference type="Proteomes" id="UP000220032"/>
    </source>
</evidence>
<dbReference type="RefSeq" id="WP_098344175.1">
    <property type="nucleotide sequence ID" value="NZ_NTRR01000093.1"/>
</dbReference>
<gene>
    <name evidence="1" type="ORF">CN307_31680</name>
</gene>
<dbReference type="AlphaFoldDB" id="A0A2A8ZQQ8"/>
<accession>A0A2A8ZQQ8</accession>
<dbReference type="Proteomes" id="UP000220032">
    <property type="component" value="Unassembled WGS sequence"/>
</dbReference>